<evidence type="ECO:0000313" key="2">
    <source>
        <dbReference type="Proteomes" id="UP000238479"/>
    </source>
</evidence>
<dbReference type="Gramene" id="PRQ24868">
    <property type="protein sequence ID" value="PRQ24868"/>
    <property type="gene ID" value="RchiOBHm_Chr6g0277201"/>
</dbReference>
<dbReference type="Proteomes" id="UP000238479">
    <property type="component" value="Chromosome 6"/>
</dbReference>
<sequence>MEVLHQELILTRLHQSHLRWELLHLLNFMQLRCYLDHTHQGSMCRARKPNGCICRLVVALKEQHKLGI</sequence>
<comment type="caution">
    <text evidence="1">The sequence shown here is derived from an EMBL/GenBank/DDBJ whole genome shotgun (WGS) entry which is preliminary data.</text>
</comment>
<keyword evidence="2" id="KW-1185">Reference proteome</keyword>
<dbReference type="AlphaFoldDB" id="A0A2P6PSF8"/>
<accession>A0A2P6PSF8</accession>
<reference evidence="1 2" key="1">
    <citation type="journal article" date="2018" name="Nat. Genet.">
        <title>The Rosa genome provides new insights in the design of modern roses.</title>
        <authorList>
            <person name="Bendahmane M."/>
        </authorList>
    </citation>
    <scope>NUCLEOTIDE SEQUENCE [LARGE SCALE GENOMIC DNA]</scope>
    <source>
        <strain evidence="2">cv. Old Blush</strain>
    </source>
</reference>
<evidence type="ECO:0000313" key="1">
    <source>
        <dbReference type="EMBL" id="PRQ24868.1"/>
    </source>
</evidence>
<organism evidence="1 2">
    <name type="scientific">Rosa chinensis</name>
    <name type="common">China rose</name>
    <dbReference type="NCBI Taxonomy" id="74649"/>
    <lineage>
        <taxon>Eukaryota</taxon>
        <taxon>Viridiplantae</taxon>
        <taxon>Streptophyta</taxon>
        <taxon>Embryophyta</taxon>
        <taxon>Tracheophyta</taxon>
        <taxon>Spermatophyta</taxon>
        <taxon>Magnoliopsida</taxon>
        <taxon>eudicotyledons</taxon>
        <taxon>Gunneridae</taxon>
        <taxon>Pentapetalae</taxon>
        <taxon>rosids</taxon>
        <taxon>fabids</taxon>
        <taxon>Rosales</taxon>
        <taxon>Rosaceae</taxon>
        <taxon>Rosoideae</taxon>
        <taxon>Rosoideae incertae sedis</taxon>
        <taxon>Rosa</taxon>
    </lineage>
</organism>
<proteinExistence type="predicted"/>
<name>A0A2P6PSF8_ROSCH</name>
<dbReference type="EMBL" id="PDCK01000044">
    <property type="protein sequence ID" value="PRQ24868.1"/>
    <property type="molecule type" value="Genomic_DNA"/>
</dbReference>
<gene>
    <name evidence="1" type="ORF">RchiOBHm_Chr6g0277201</name>
</gene>
<protein>
    <submittedName>
        <fullName evidence="1">Uncharacterized protein</fullName>
    </submittedName>
</protein>